<comment type="subcellular location">
    <subcellularLocation>
        <location evidence="1">Cell membrane</location>
        <topology evidence="1">Single-pass type I membrane protein</topology>
    </subcellularLocation>
</comment>
<keyword evidence="11" id="KW-0325">Glycoprotein</keyword>
<evidence type="ECO:0000256" key="11">
    <source>
        <dbReference type="ARBA" id="ARBA00023180"/>
    </source>
</evidence>
<evidence type="ECO:0000313" key="15">
    <source>
        <dbReference type="Proteomes" id="UP001324115"/>
    </source>
</evidence>
<dbReference type="InterPro" id="IPR013210">
    <property type="entry name" value="LRR_N_plant-typ"/>
</dbReference>
<dbReference type="Proteomes" id="UP001324115">
    <property type="component" value="Unassembled WGS sequence"/>
</dbReference>
<keyword evidence="5 12" id="KW-0812">Transmembrane</keyword>
<evidence type="ECO:0000256" key="10">
    <source>
        <dbReference type="ARBA" id="ARBA00023170"/>
    </source>
</evidence>
<keyword evidence="4" id="KW-0433">Leucine-rich repeat</keyword>
<feature type="transmembrane region" description="Helical" evidence="12">
    <location>
        <begin position="779"/>
        <end position="804"/>
    </location>
</feature>
<keyword evidence="6" id="KW-0732">Signal</keyword>
<evidence type="ECO:0000256" key="3">
    <source>
        <dbReference type="ARBA" id="ARBA00022475"/>
    </source>
</evidence>
<dbReference type="Pfam" id="PF13855">
    <property type="entry name" value="LRR_8"/>
    <property type="match status" value="1"/>
</dbReference>
<evidence type="ECO:0000256" key="2">
    <source>
        <dbReference type="ARBA" id="ARBA00009592"/>
    </source>
</evidence>
<dbReference type="PRINTS" id="PR00019">
    <property type="entry name" value="LEURICHRPT"/>
</dbReference>
<dbReference type="Gene3D" id="3.80.10.10">
    <property type="entry name" value="Ribonuclease Inhibitor"/>
    <property type="match status" value="3"/>
</dbReference>
<evidence type="ECO:0000256" key="1">
    <source>
        <dbReference type="ARBA" id="ARBA00004251"/>
    </source>
</evidence>
<comment type="similarity">
    <text evidence="2">Belongs to the RLP family.</text>
</comment>
<gene>
    <name evidence="14" type="ORF">RGQ29_018642</name>
</gene>
<dbReference type="InterPro" id="IPR025875">
    <property type="entry name" value="Leu-rich_rpt_4"/>
</dbReference>
<dbReference type="FunFam" id="3.80.10.10:FF:000095">
    <property type="entry name" value="LRR receptor-like serine/threonine-protein kinase GSO1"/>
    <property type="match status" value="1"/>
</dbReference>
<comment type="caution">
    <text evidence="14">The sequence shown here is derived from an EMBL/GenBank/DDBJ whole genome shotgun (WGS) entry which is preliminary data.</text>
</comment>
<dbReference type="PANTHER" id="PTHR48061:SF46">
    <property type="entry name" value="LEUCINE-RICH REPEAT-CONTAINING N-TERMINAL PLANT-TYPE DOMAIN-CONTAINING PROTEIN"/>
    <property type="match status" value="1"/>
</dbReference>
<evidence type="ECO:0000313" key="14">
    <source>
        <dbReference type="EMBL" id="KAK4594987.1"/>
    </source>
</evidence>
<dbReference type="GO" id="GO:0005886">
    <property type="term" value="C:plasma membrane"/>
    <property type="evidence" value="ECO:0007669"/>
    <property type="project" value="UniProtKB-SubCell"/>
</dbReference>
<keyword evidence="15" id="KW-1185">Reference proteome</keyword>
<dbReference type="SUPFAM" id="SSF52058">
    <property type="entry name" value="L domain-like"/>
    <property type="match status" value="1"/>
</dbReference>
<dbReference type="EMBL" id="JAXUIC010000004">
    <property type="protein sequence ID" value="KAK4594987.1"/>
    <property type="molecule type" value="Genomic_DNA"/>
</dbReference>
<keyword evidence="9 12" id="KW-0472">Membrane</keyword>
<dbReference type="Pfam" id="PF12799">
    <property type="entry name" value="LRR_4"/>
    <property type="match status" value="2"/>
</dbReference>
<evidence type="ECO:0000256" key="9">
    <source>
        <dbReference type="ARBA" id="ARBA00023136"/>
    </source>
</evidence>
<protein>
    <recommendedName>
        <fullName evidence="13">Leucine-rich repeat-containing N-terminal plant-type domain-containing protein</fullName>
    </recommendedName>
</protein>
<evidence type="ECO:0000256" key="7">
    <source>
        <dbReference type="ARBA" id="ARBA00022737"/>
    </source>
</evidence>
<evidence type="ECO:0000256" key="6">
    <source>
        <dbReference type="ARBA" id="ARBA00022729"/>
    </source>
</evidence>
<dbReference type="SUPFAM" id="SSF52047">
    <property type="entry name" value="RNI-like"/>
    <property type="match status" value="1"/>
</dbReference>
<evidence type="ECO:0000256" key="8">
    <source>
        <dbReference type="ARBA" id="ARBA00022989"/>
    </source>
</evidence>
<evidence type="ECO:0000256" key="4">
    <source>
        <dbReference type="ARBA" id="ARBA00022614"/>
    </source>
</evidence>
<dbReference type="AlphaFoldDB" id="A0AAN7J1Y2"/>
<dbReference type="InterPro" id="IPR003591">
    <property type="entry name" value="Leu-rich_rpt_typical-subtyp"/>
</dbReference>
<dbReference type="InterPro" id="IPR046956">
    <property type="entry name" value="RLP23-like"/>
</dbReference>
<reference evidence="14 15" key="1">
    <citation type="journal article" date="2023" name="G3 (Bethesda)">
        <title>A haplotype-resolved chromosome-scale genome for Quercus rubra L. provides insights into the genetics of adaptive traits for red oak species.</title>
        <authorList>
            <person name="Kapoor B."/>
            <person name="Jenkins J."/>
            <person name="Schmutz J."/>
            <person name="Zhebentyayeva T."/>
            <person name="Kuelheim C."/>
            <person name="Coggeshall M."/>
            <person name="Heim C."/>
            <person name="Lasky J.R."/>
            <person name="Leites L."/>
            <person name="Islam-Faridi N."/>
            <person name="Romero-Severson J."/>
            <person name="DeLeo V.L."/>
            <person name="Lucas S.M."/>
            <person name="Lazic D."/>
            <person name="Gailing O."/>
            <person name="Carlson J."/>
            <person name="Staton M."/>
        </authorList>
    </citation>
    <scope>NUCLEOTIDE SEQUENCE [LARGE SCALE GENOMIC DNA]</scope>
    <source>
        <strain evidence="14">Pseudo-F2</strain>
    </source>
</reference>
<dbReference type="Pfam" id="PF13516">
    <property type="entry name" value="LRR_6"/>
    <property type="match status" value="1"/>
</dbReference>
<dbReference type="InterPro" id="IPR032675">
    <property type="entry name" value="LRR_dom_sf"/>
</dbReference>
<evidence type="ECO:0000256" key="5">
    <source>
        <dbReference type="ARBA" id="ARBA00022692"/>
    </source>
</evidence>
<accession>A0AAN7J1Y2</accession>
<dbReference type="InterPro" id="IPR001611">
    <property type="entry name" value="Leu-rich_rpt"/>
</dbReference>
<keyword evidence="7" id="KW-0677">Repeat</keyword>
<feature type="domain" description="Leucine-rich repeat-containing N-terminal plant-type" evidence="13">
    <location>
        <begin position="7"/>
        <end position="61"/>
    </location>
</feature>
<keyword evidence="3" id="KW-1003">Cell membrane</keyword>
<proteinExistence type="inferred from homology"/>
<dbReference type="Pfam" id="PF00560">
    <property type="entry name" value="LRR_1"/>
    <property type="match status" value="6"/>
</dbReference>
<evidence type="ECO:0000256" key="12">
    <source>
        <dbReference type="SAM" id="Phobius"/>
    </source>
</evidence>
<keyword evidence="8 12" id="KW-1133">Transmembrane helix</keyword>
<dbReference type="SMART" id="SM00369">
    <property type="entry name" value="LRR_TYP"/>
    <property type="match status" value="7"/>
</dbReference>
<dbReference type="PANTHER" id="PTHR48061">
    <property type="entry name" value="LEUCINE-RICH REPEAT RECEPTOR PROTEIN KINASE EMS1-LIKE-RELATED"/>
    <property type="match status" value="1"/>
</dbReference>
<evidence type="ECO:0000259" key="13">
    <source>
        <dbReference type="Pfam" id="PF08263"/>
    </source>
</evidence>
<keyword evidence="10" id="KW-0675">Receptor</keyword>
<sequence>MPLCPTDQSFALIQFKNSFSVPNENSFSLHCDKYHGIHSYPKTNSWINGTNCCSWDGITCDKITGQVIGIDLTCSHLQGNLNSNSSLFSLHHLQRLNLSYNDFSGSTMSSKFGWFANMTHLNLTKSNLIGEVPYEISYLSKLVSLDLSRNGMMRIDDRSMQRLIQNQTKLSEIFLIEVDMSLVSPCSFKNFSSSLRSLQLNDCQLKGRFPENIFHLPNLHLLDVGYNPNLTGSLPNYNWSSPLKILGLSETGLPIDLPNLISNLKSLRKLYLSGCNFTRSFPILPNLTQITSLDLSHNNFSGQIPWFLLKFEQLTSLDLSYNNFIGQLSDLVSLVLSHNLLNGTMPSWLYSIPHLHSLHLDNNQLTGHIDEFQYNSLRYLDLSRNNLHGPLSISISKLVNLYHINVSLNSLCGIMESTMFSKLKNLEIVDLHSNLLQGPLPIPPFGISFFSISRNNLSGMIPSWICNISSLKVLDLSHNNLSDLIPLCLGNLSDNLSVLDLRNNKFYGTIPESFVKGNYLRSLNLNGNQLEGKLPRSLVNCRHLEVLDLGNNKISDTFPHWLENLPKLRTNFAFTNLRIMDLAHNEFHGVLPKTYFKYLKAMMNASTDNGELKYIGENYYYDSVMVVLKGLSMELVKIQNLFTTIDFSYNGFTGEITEFVGLLKSLKGLNMSHNKFTGHIPLSLGNLTNLEWLDLSSNKLTGEIPEQLVNLTSLEVLNLSRNCLVGLIPRGNQFNTFSYDSYINNLSLCGFPSIRSCGHEKGQQSLPSLTIPDDDLKFWVYWKILLLGYGCGLLFGLGMGYLVFTIKKSKWLVNMVGGDNIAK</sequence>
<dbReference type="PROSITE" id="PS51450">
    <property type="entry name" value="LRR"/>
    <property type="match status" value="4"/>
</dbReference>
<dbReference type="Pfam" id="PF08263">
    <property type="entry name" value="LRRNT_2"/>
    <property type="match status" value="1"/>
</dbReference>
<name>A0AAN7J1Y2_QUERU</name>
<organism evidence="14 15">
    <name type="scientific">Quercus rubra</name>
    <name type="common">Northern red oak</name>
    <name type="synonym">Quercus borealis</name>
    <dbReference type="NCBI Taxonomy" id="3512"/>
    <lineage>
        <taxon>Eukaryota</taxon>
        <taxon>Viridiplantae</taxon>
        <taxon>Streptophyta</taxon>
        <taxon>Embryophyta</taxon>
        <taxon>Tracheophyta</taxon>
        <taxon>Spermatophyta</taxon>
        <taxon>Magnoliopsida</taxon>
        <taxon>eudicotyledons</taxon>
        <taxon>Gunneridae</taxon>
        <taxon>Pentapetalae</taxon>
        <taxon>rosids</taxon>
        <taxon>fabids</taxon>
        <taxon>Fagales</taxon>
        <taxon>Fagaceae</taxon>
        <taxon>Quercus</taxon>
    </lineage>
</organism>
<dbReference type="FunFam" id="3.80.10.10:FF:000111">
    <property type="entry name" value="LRR receptor-like serine/threonine-protein kinase ERECTA"/>
    <property type="match status" value="1"/>
</dbReference>